<dbReference type="OrthoDB" id="5103085at2759"/>
<reference evidence="1" key="1">
    <citation type="journal article" date="2020" name="Stud. Mycol.">
        <title>101 Dothideomycetes genomes: a test case for predicting lifestyles and emergence of pathogens.</title>
        <authorList>
            <person name="Haridas S."/>
            <person name="Albert R."/>
            <person name="Binder M."/>
            <person name="Bloem J."/>
            <person name="Labutti K."/>
            <person name="Salamov A."/>
            <person name="Andreopoulos B."/>
            <person name="Baker S."/>
            <person name="Barry K."/>
            <person name="Bills G."/>
            <person name="Bluhm B."/>
            <person name="Cannon C."/>
            <person name="Castanera R."/>
            <person name="Culley D."/>
            <person name="Daum C."/>
            <person name="Ezra D."/>
            <person name="Gonzalez J."/>
            <person name="Henrissat B."/>
            <person name="Kuo A."/>
            <person name="Liang C."/>
            <person name="Lipzen A."/>
            <person name="Lutzoni F."/>
            <person name="Magnuson J."/>
            <person name="Mondo S."/>
            <person name="Nolan M."/>
            <person name="Ohm R."/>
            <person name="Pangilinan J."/>
            <person name="Park H.-J."/>
            <person name="Ramirez L."/>
            <person name="Alfaro M."/>
            <person name="Sun H."/>
            <person name="Tritt A."/>
            <person name="Yoshinaga Y."/>
            <person name="Zwiers L.-H."/>
            <person name="Turgeon B."/>
            <person name="Goodwin S."/>
            <person name="Spatafora J."/>
            <person name="Crous P."/>
            <person name="Grigoriev I."/>
        </authorList>
    </citation>
    <scope>NUCLEOTIDE SEQUENCE</scope>
    <source>
        <strain evidence="1">CBS 207.26</strain>
    </source>
</reference>
<evidence type="ECO:0000313" key="2">
    <source>
        <dbReference type="Proteomes" id="UP000800200"/>
    </source>
</evidence>
<dbReference type="EMBL" id="ML994625">
    <property type="protein sequence ID" value="KAF2187893.1"/>
    <property type="molecule type" value="Genomic_DNA"/>
</dbReference>
<proteinExistence type="predicted"/>
<protein>
    <submittedName>
        <fullName evidence="1">Uncharacterized protein</fullName>
    </submittedName>
</protein>
<organism evidence="1 2">
    <name type="scientific">Zopfia rhizophila CBS 207.26</name>
    <dbReference type="NCBI Taxonomy" id="1314779"/>
    <lineage>
        <taxon>Eukaryota</taxon>
        <taxon>Fungi</taxon>
        <taxon>Dikarya</taxon>
        <taxon>Ascomycota</taxon>
        <taxon>Pezizomycotina</taxon>
        <taxon>Dothideomycetes</taxon>
        <taxon>Dothideomycetes incertae sedis</taxon>
        <taxon>Zopfiaceae</taxon>
        <taxon>Zopfia</taxon>
    </lineage>
</organism>
<dbReference type="Proteomes" id="UP000800200">
    <property type="component" value="Unassembled WGS sequence"/>
</dbReference>
<evidence type="ECO:0000313" key="1">
    <source>
        <dbReference type="EMBL" id="KAF2187893.1"/>
    </source>
</evidence>
<keyword evidence="2" id="KW-1185">Reference proteome</keyword>
<dbReference type="AlphaFoldDB" id="A0A6A6E9S6"/>
<gene>
    <name evidence="1" type="ORF">K469DRAFT_685262</name>
</gene>
<name>A0A6A6E9S6_9PEZI</name>
<sequence length="104" mass="11657">MADDLYTAADGRARAARRAGLQAKKDEQPPNTARSYVSKQREWKTWCYTPCTAQNGSLYSWPDGKLITPNKLAAWLQKDILLQRVKVPTRRLLRIGTAAVARAA</sequence>
<accession>A0A6A6E9S6</accession>